<evidence type="ECO:0000256" key="5">
    <source>
        <dbReference type="ARBA" id="ARBA00022989"/>
    </source>
</evidence>
<keyword evidence="15" id="KW-1185">Reference proteome</keyword>
<feature type="compositionally biased region" description="Low complexity" evidence="12">
    <location>
        <begin position="20"/>
        <end position="29"/>
    </location>
</feature>
<dbReference type="GO" id="GO:0006784">
    <property type="term" value="P:heme A biosynthetic process"/>
    <property type="evidence" value="ECO:0007669"/>
    <property type="project" value="InterPro"/>
</dbReference>
<keyword evidence="7" id="KW-0408">Iron</keyword>
<evidence type="ECO:0000256" key="9">
    <source>
        <dbReference type="ARBA" id="ARBA00023136"/>
    </source>
</evidence>
<feature type="transmembrane region" description="Helical" evidence="13">
    <location>
        <begin position="240"/>
        <end position="263"/>
    </location>
</feature>
<evidence type="ECO:0000256" key="3">
    <source>
        <dbReference type="ARBA" id="ARBA00022692"/>
    </source>
</evidence>
<dbReference type="AlphaFoldDB" id="A0A7K1FI11"/>
<feature type="transmembrane region" description="Helical" evidence="13">
    <location>
        <begin position="43"/>
        <end position="62"/>
    </location>
</feature>
<comment type="caution">
    <text evidence="14">The sequence shown here is derived from an EMBL/GenBank/DDBJ whole genome shotgun (WGS) entry which is preliminary data.</text>
</comment>
<comment type="pathway">
    <text evidence="11">Porphyrin-containing compound metabolism.</text>
</comment>
<feature type="transmembrane region" description="Helical" evidence="13">
    <location>
        <begin position="155"/>
        <end position="178"/>
    </location>
</feature>
<keyword evidence="10" id="KW-1015">Disulfide bond</keyword>
<evidence type="ECO:0000256" key="13">
    <source>
        <dbReference type="SAM" id="Phobius"/>
    </source>
</evidence>
<evidence type="ECO:0000256" key="6">
    <source>
        <dbReference type="ARBA" id="ARBA00023002"/>
    </source>
</evidence>
<evidence type="ECO:0000256" key="12">
    <source>
        <dbReference type="SAM" id="MobiDB-lite"/>
    </source>
</evidence>
<evidence type="ECO:0000256" key="1">
    <source>
        <dbReference type="ARBA" id="ARBA00004141"/>
    </source>
</evidence>
<dbReference type="GO" id="GO:0016020">
    <property type="term" value="C:membrane"/>
    <property type="evidence" value="ECO:0007669"/>
    <property type="project" value="UniProtKB-SubCell"/>
</dbReference>
<evidence type="ECO:0000313" key="15">
    <source>
        <dbReference type="Proteomes" id="UP000460221"/>
    </source>
</evidence>
<evidence type="ECO:0000256" key="10">
    <source>
        <dbReference type="ARBA" id="ARBA00023157"/>
    </source>
</evidence>
<dbReference type="PANTHER" id="PTHR35457:SF1">
    <property type="entry name" value="HEME A SYNTHASE"/>
    <property type="match status" value="1"/>
</dbReference>
<keyword evidence="2" id="KW-1003">Cell membrane</keyword>
<dbReference type="EMBL" id="WLYK01000001">
    <property type="protein sequence ID" value="MTD13765.1"/>
    <property type="molecule type" value="Genomic_DNA"/>
</dbReference>
<feature type="compositionally biased region" description="Basic and acidic residues" evidence="12">
    <location>
        <begin position="1"/>
        <end position="10"/>
    </location>
</feature>
<evidence type="ECO:0000256" key="11">
    <source>
        <dbReference type="ARBA" id="ARBA00023444"/>
    </source>
</evidence>
<name>A0A7K1FI11_9ACTN</name>
<keyword evidence="6" id="KW-0560">Oxidoreductase</keyword>
<feature type="region of interest" description="Disordered" evidence="12">
    <location>
        <begin position="1"/>
        <end position="29"/>
    </location>
</feature>
<evidence type="ECO:0000256" key="2">
    <source>
        <dbReference type="ARBA" id="ARBA00022475"/>
    </source>
</evidence>
<feature type="transmembrane region" description="Helical" evidence="13">
    <location>
        <begin position="104"/>
        <end position="122"/>
    </location>
</feature>
<keyword evidence="3 13" id="KW-0812">Transmembrane</keyword>
<dbReference type="PANTHER" id="PTHR35457">
    <property type="entry name" value="HEME A SYNTHASE"/>
    <property type="match status" value="1"/>
</dbReference>
<reference evidence="14 15" key="1">
    <citation type="submission" date="2019-11" db="EMBL/GenBank/DDBJ databases">
        <authorList>
            <person name="Jiang L.-Q."/>
        </authorList>
    </citation>
    <scope>NUCLEOTIDE SEQUENCE [LARGE SCALE GENOMIC DNA]</scope>
    <source>
        <strain evidence="14 15">YIM 132087</strain>
    </source>
</reference>
<dbReference type="InterPro" id="IPR003780">
    <property type="entry name" value="COX15/CtaA_fam"/>
</dbReference>
<dbReference type="InterPro" id="IPR050450">
    <property type="entry name" value="COX15/CtaA_HemeA_synthase"/>
</dbReference>
<feature type="transmembrane region" description="Helical" evidence="13">
    <location>
        <begin position="275"/>
        <end position="293"/>
    </location>
</feature>
<sequence length="334" mass="34669">MGPDRHRRDSTVVPMALTETSPSATGAAAAGSPWFRSPTLLKVFAWAAVISNGGIAVTGATVRVTGSGLGCETWPECQPGTLIPEARTGLEGIHQAIEFGNRTLTGVVLIASLGTFLFAWLARPRRSSVVRLALAGPLGVLFQAVWGGVVVRTELTWWTVAPHMLVSLVLLFFAIAVVVRLGEPDAPARPVVPKPLVVLARVTVVVLGALCVAGTLVTAAGPHGGDAETPRLELPVRTLAQIHADLMFTYIGLLVALTVGFLAVKAPRKLIRRSWILVGVTAGQGLIGLVQYATGVPEALVVAHVAGAVLLVGAAAAMLFATRERPAVAVGAPV</sequence>
<dbReference type="GO" id="GO:0016491">
    <property type="term" value="F:oxidoreductase activity"/>
    <property type="evidence" value="ECO:0007669"/>
    <property type="project" value="UniProtKB-KW"/>
</dbReference>
<keyword evidence="5 13" id="KW-1133">Transmembrane helix</keyword>
<keyword evidence="9 13" id="KW-0472">Membrane</keyword>
<evidence type="ECO:0000256" key="4">
    <source>
        <dbReference type="ARBA" id="ARBA00022723"/>
    </source>
</evidence>
<feature type="transmembrane region" description="Helical" evidence="13">
    <location>
        <begin position="198"/>
        <end position="220"/>
    </location>
</feature>
<protein>
    <submittedName>
        <fullName evidence="14">Heme A synthase</fullName>
    </submittedName>
</protein>
<evidence type="ECO:0000256" key="8">
    <source>
        <dbReference type="ARBA" id="ARBA00023133"/>
    </source>
</evidence>
<evidence type="ECO:0000256" key="7">
    <source>
        <dbReference type="ARBA" id="ARBA00023004"/>
    </source>
</evidence>
<dbReference type="Pfam" id="PF02628">
    <property type="entry name" value="COX15-CtaA"/>
    <property type="match status" value="1"/>
</dbReference>
<feature type="transmembrane region" description="Helical" evidence="13">
    <location>
        <begin position="299"/>
        <end position="321"/>
    </location>
</feature>
<accession>A0A7K1FI11</accession>
<feature type="transmembrane region" description="Helical" evidence="13">
    <location>
        <begin position="129"/>
        <end position="149"/>
    </location>
</feature>
<dbReference type="Proteomes" id="UP000460221">
    <property type="component" value="Unassembled WGS sequence"/>
</dbReference>
<organism evidence="14 15">
    <name type="scientific">Nakamurella alba</name>
    <dbReference type="NCBI Taxonomy" id="2665158"/>
    <lineage>
        <taxon>Bacteria</taxon>
        <taxon>Bacillati</taxon>
        <taxon>Actinomycetota</taxon>
        <taxon>Actinomycetes</taxon>
        <taxon>Nakamurellales</taxon>
        <taxon>Nakamurellaceae</taxon>
        <taxon>Nakamurella</taxon>
    </lineage>
</organism>
<evidence type="ECO:0000313" key="14">
    <source>
        <dbReference type="EMBL" id="MTD13765.1"/>
    </source>
</evidence>
<keyword evidence="4" id="KW-0479">Metal-binding</keyword>
<dbReference type="GO" id="GO:0046872">
    <property type="term" value="F:metal ion binding"/>
    <property type="evidence" value="ECO:0007669"/>
    <property type="project" value="UniProtKB-KW"/>
</dbReference>
<proteinExistence type="predicted"/>
<comment type="subcellular location">
    <subcellularLocation>
        <location evidence="1">Membrane</location>
        <topology evidence="1">Multi-pass membrane protein</topology>
    </subcellularLocation>
</comment>
<gene>
    <name evidence="14" type="ORF">GIS00_07385</name>
</gene>
<keyword evidence="8" id="KW-0350">Heme biosynthesis</keyword>